<sequence>MNFLKLMHSIKTNKLSLKTLPAAMLVMCFLTLTGCSKPQSSINATYIERLSSTVDTSTTEPAPLKQLPLLQPPPIAQSDLTLSIVELAGISQCKLNVLISEHNNQLGKTASAAGQLKYQINFIKSAQVCLNSLDKNSPSYTKILAAKNYKQIHLMHSFNAMLFKEPELNKTWLLTSNELSNEPAGFSDTLQALKQLVLIKQQINAKEFSEINSDSIFSALEQLNKFQFNQALIQSVRKQVVLNNNATQLVKTLNFNTLCPEGKNNKNAKIISNVFQKFYLKDIQPYQAQLTGYLEALQPLYNELWFNESISSPQINNLVKTGSTSNLLNLLKSSAKKHVVWWQGFYKTCEISPI</sequence>
<organism evidence="1">
    <name type="scientific">marine sediment metagenome</name>
    <dbReference type="NCBI Taxonomy" id="412755"/>
    <lineage>
        <taxon>unclassified sequences</taxon>
        <taxon>metagenomes</taxon>
        <taxon>ecological metagenomes</taxon>
    </lineage>
</organism>
<reference evidence="1" key="1">
    <citation type="journal article" date="2015" name="Nature">
        <title>Complex archaea that bridge the gap between prokaryotes and eukaryotes.</title>
        <authorList>
            <person name="Spang A."/>
            <person name="Saw J.H."/>
            <person name="Jorgensen S.L."/>
            <person name="Zaremba-Niedzwiedzka K."/>
            <person name="Martijn J."/>
            <person name="Lind A.E."/>
            <person name="van Eijk R."/>
            <person name="Schleper C."/>
            <person name="Guy L."/>
            <person name="Ettema T.J."/>
        </authorList>
    </citation>
    <scope>NUCLEOTIDE SEQUENCE</scope>
</reference>
<evidence type="ECO:0008006" key="2">
    <source>
        <dbReference type="Google" id="ProtNLM"/>
    </source>
</evidence>
<dbReference type="Pfam" id="PF11279">
    <property type="entry name" value="DUF3080"/>
    <property type="match status" value="1"/>
</dbReference>
<dbReference type="PROSITE" id="PS51257">
    <property type="entry name" value="PROKAR_LIPOPROTEIN"/>
    <property type="match status" value="1"/>
</dbReference>
<evidence type="ECO:0000313" key="1">
    <source>
        <dbReference type="EMBL" id="KKN34904.1"/>
    </source>
</evidence>
<protein>
    <recommendedName>
        <fullName evidence="2">DUF3080 domain-containing protein</fullName>
    </recommendedName>
</protein>
<accession>A0A0F9PXE8</accession>
<dbReference type="InterPro" id="IPR021431">
    <property type="entry name" value="DUF3080"/>
</dbReference>
<gene>
    <name evidence="1" type="ORF">LCGC14_0788940</name>
</gene>
<comment type="caution">
    <text evidence="1">The sequence shown here is derived from an EMBL/GenBank/DDBJ whole genome shotgun (WGS) entry which is preliminary data.</text>
</comment>
<dbReference type="EMBL" id="LAZR01002076">
    <property type="protein sequence ID" value="KKN34904.1"/>
    <property type="molecule type" value="Genomic_DNA"/>
</dbReference>
<proteinExistence type="predicted"/>
<name>A0A0F9PXE8_9ZZZZ</name>
<dbReference type="AlphaFoldDB" id="A0A0F9PXE8"/>